<keyword evidence="8" id="KW-0594">Phospholipid biosynthesis</keyword>
<keyword evidence="1" id="KW-1003">Cell membrane</keyword>
<evidence type="ECO:0000256" key="1">
    <source>
        <dbReference type="ARBA" id="ARBA00022475"/>
    </source>
</evidence>
<keyword evidence="3" id="KW-0808">Transferase</keyword>
<keyword evidence="9" id="KW-1208">Phospholipid metabolism</keyword>
<evidence type="ECO:0000256" key="2">
    <source>
        <dbReference type="ARBA" id="ARBA00022516"/>
    </source>
</evidence>
<dbReference type="EMBL" id="CAFABK010000177">
    <property type="protein sequence ID" value="CAB4836131.1"/>
    <property type="molecule type" value="Genomic_DNA"/>
</dbReference>
<evidence type="ECO:0000256" key="4">
    <source>
        <dbReference type="ARBA" id="ARBA00022692"/>
    </source>
</evidence>
<keyword evidence="7 10" id="KW-0472">Membrane</keyword>
<dbReference type="Pfam" id="PF02660">
    <property type="entry name" value="G3P_acyltransf"/>
    <property type="match status" value="1"/>
</dbReference>
<evidence type="ECO:0000256" key="8">
    <source>
        <dbReference type="ARBA" id="ARBA00023209"/>
    </source>
</evidence>
<accession>A0A6J7ASX6</accession>
<dbReference type="InterPro" id="IPR003811">
    <property type="entry name" value="G3P_acylTferase_PlsY"/>
</dbReference>
<protein>
    <submittedName>
        <fullName evidence="11">Unannotated protein</fullName>
    </submittedName>
</protein>
<evidence type="ECO:0000256" key="9">
    <source>
        <dbReference type="ARBA" id="ARBA00023264"/>
    </source>
</evidence>
<dbReference type="GO" id="GO:0043772">
    <property type="term" value="F:acyl-phosphate glycerol-3-phosphate acyltransferase activity"/>
    <property type="evidence" value="ECO:0007669"/>
    <property type="project" value="InterPro"/>
</dbReference>
<keyword evidence="2" id="KW-0444">Lipid biosynthesis</keyword>
<organism evidence="11">
    <name type="scientific">freshwater metagenome</name>
    <dbReference type="NCBI Taxonomy" id="449393"/>
    <lineage>
        <taxon>unclassified sequences</taxon>
        <taxon>metagenomes</taxon>
        <taxon>ecological metagenomes</taxon>
    </lineage>
</organism>
<keyword evidence="4 10" id="KW-0812">Transmembrane</keyword>
<sequence length="193" mass="19349">MTPWLWVLVAGAAGYLLGSISPAVYVARVFGVDLYASGSGNPGATNVGRTLGARWGVIVGVIDIAKGFVPAAVFGVYVGEIAGEVAGLAAVLGHITSPFLKGRGGKGVATTLGAILGVQPWLAIPVLITFGIGLAIWHRVGLGAALAAIVLALSGVVGWGVGLLDPSDAVFAVVMAGLVLGRHIGNVRRAALH</sequence>
<dbReference type="PANTHER" id="PTHR30309">
    <property type="entry name" value="INNER MEMBRANE PROTEIN YGIH"/>
    <property type="match status" value="1"/>
</dbReference>
<feature type="transmembrane region" description="Helical" evidence="10">
    <location>
        <begin position="144"/>
        <end position="163"/>
    </location>
</feature>
<proteinExistence type="inferred from homology"/>
<evidence type="ECO:0000256" key="6">
    <source>
        <dbReference type="ARBA" id="ARBA00023098"/>
    </source>
</evidence>
<keyword evidence="6" id="KW-0443">Lipid metabolism</keyword>
<dbReference type="AlphaFoldDB" id="A0A6J7ASX6"/>
<dbReference type="HAMAP" id="MF_01043">
    <property type="entry name" value="PlsY"/>
    <property type="match status" value="1"/>
</dbReference>
<evidence type="ECO:0000256" key="7">
    <source>
        <dbReference type="ARBA" id="ARBA00023136"/>
    </source>
</evidence>
<keyword evidence="5 10" id="KW-1133">Transmembrane helix</keyword>
<evidence type="ECO:0000256" key="5">
    <source>
        <dbReference type="ARBA" id="ARBA00022989"/>
    </source>
</evidence>
<evidence type="ECO:0000256" key="3">
    <source>
        <dbReference type="ARBA" id="ARBA00022679"/>
    </source>
</evidence>
<feature type="transmembrane region" description="Helical" evidence="10">
    <location>
        <begin position="169"/>
        <end position="185"/>
    </location>
</feature>
<reference evidence="11" key="1">
    <citation type="submission" date="2020-05" db="EMBL/GenBank/DDBJ databases">
        <authorList>
            <person name="Chiriac C."/>
            <person name="Salcher M."/>
            <person name="Ghai R."/>
            <person name="Kavagutti S V."/>
        </authorList>
    </citation>
    <scope>NUCLEOTIDE SEQUENCE</scope>
</reference>
<dbReference type="PANTHER" id="PTHR30309:SF0">
    <property type="entry name" value="GLYCEROL-3-PHOSPHATE ACYLTRANSFERASE-RELATED"/>
    <property type="match status" value="1"/>
</dbReference>
<feature type="transmembrane region" description="Helical" evidence="10">
    <location>
        <begin position="118"/>
        <end position="137"/>
    </location>
</feature>
<name>A0A6J7ASX6_9ZZZZ</name>
<evidence type="ECO:0000256" key="10">
    <source>
        <dbReference type="SAM" id="Phobius"/>
    </source>
</evidence>
<dbReference type="GO" id="GO:0008654">
    <property type="term" value="P:phospholipid biosynthetic process"/>
    <property type="evidence" value="ECO:0007669"/>
    <property type="project" value="UniProtKB-KW"/>
</dbReference>
<gene>
    <name evidence="11" type="ORF">UFOPK3204_01936</name>
</gene>
<dbReference type="GO" id="GO:0005886">
    <property type="term" value="C:plasma membrane"/>
    <property type="evidence" value="ECO:0007669"/>
    <property type="project" value="InterPro"/>
</dbReference>
<dbReference type="SMART" id="SM01207">
    <property type="entry name" value="G3P_acyltransf"/>
    <property type="match status" value="1"/>
</dbReference>
<evidence type="ECO:0000313" key="11">
    <source>
        <dbReference type="EMBL" id="CAB4836131.1"/>
    </source>
</evidence>